<sequence length="88" mass="8920">MGRSAISPARSMLRTLARIDASNCAAAFVVKVRPITPSAGTMPLPMSQAVLADIEVVLPEPAPATTTAGSSGADTTAHCSSVSEKPRA</sequence>
<evidence type="ECO:0000256" key="1">
    <source>
        <dbReference type="SAM" id="MobiDB-lite"/>
    </source>
</evidence>
<feature type="region of interest" description="Disordered" evidence="1">
    <location>
        <begin position="62"/>
        <end position="88"/>
    </location>
</feature>
<gene>
    <name evidence="2" type="ORF">UFOPK3957_00211</name>
    <name evidence="3" type="ORF">UFOPK4061_00519</name>
</gene>
<evidence type="ECO:0000313" key="2">
    <source>
        <dbReference type="EMBL" id="CAB4975920.1"/>
    </source>
</evidence>
<feature type="compositionally biased region" description="Low complexity" evidence="1">
    <location>
        <begin position="63"/>
        <end position="77"/>
    </location>
</feature>
<protein>
    <submittedName>
        <fullName evidence="3">Unannotated protein</fullName>
    </submittedName>
</protein>
<reference evidence="3" key="1">
    <citation type="submission" date="2020-05" db="EMBL/GenBank/DDBJ databases">
        <authorList>
            <person name="Chiriac C."/>
            <person name="Salcher M."/>
            <person name="Ghai R."/>
            <person name="Kavagutti S V."/>
        </authorList>
    </citation>
    <scope>NUCLEOTIDE SEQUENCE</scope>
</reference>
<dbReference type="EMBL" id="CAFBPD010000074">
    <property type="protein sequence ID" value="CAB5004348.1"/>
    <property type="molecule type" value="Genomic_DNA"/>
</dbReference>
<name>A0A6J7PGS8_9ZZZZ</name>
<organism evidence="3">
    <name type="scientific">freshwater metagenome</name>
    <dbReference type="NCBI Taxonomy" id="449393"/>
    <lineage>
        <taxon>unclassified sequences</taxon>
        <taxon>metagenomes</taxon>
        <taxon>ecological metagenomes</taxon>
    </lineage>
</organism>
<feature type="compositionally biased region" description="Polar residues" evidence="1">
    <location>
        <begin position="78"/>
        <end position="88"/>
    </location>
</feature>
<proteinExistence type="predicted"/>
<dbReference type="EMBL" id="CAFBOM010000020">
    <property type="protein sequence ID" value="CAB4975920.1"/>
    <property type="molecule type" value="Genomic_DNA"/>
</dbReference>
<accession>A0A6J7PGS8</accession>
<evidence type="ECO:0000313" key="3">
    <source>
        <dbReference type="EMBL" id="CAB5004348.1"/>
    </source>
</evidence>
<dbReference type="AlphaFoldDB" id="A0A6J7PGS8"/>